<evidence type="ECO:0000313" key="3">
    <source>
        <dbReference type="Proteomes" id="UP000485058"/>
    </source>
</evidence>
<dbReference type="Proteomes" id="UP000485058">
    <property type="component" value="Unassembled WGS sequence"/>
</dbReference>
<feature type="non-terminal residue" evidence="2">
    <location>
        <position position="1"/>
    </location>
</feature>
<accession>A0A6A0A8G0</accession>
<dbReference type="EMBL" id="BLLF01004079">
    <property type="protein sequence ID" value="GFH28876.1"/>
    <property type="molecule type" value="Genomic_DNA"/>
</dbReference>
<organism evidence="2 3">
    <name type="scientific">Haematococcus lacustris</name>
    <name type="common">Green alga</name>
    <name type="synonym">Haematococcus pluvialis</name>
    <dbReference type="NCBI Taxonomy" id="44745"/>
    <lineage>
        <taxon>Eukaryota</taxon>
        <taxon>Viridiplantae</taxon>
        <taxon>Chlorophyta</taxon>
        <taxon>core chlorophytes</taxon>
        <taxon>Chlorophyceae</taxon>
        <taxon>CS clade</taxon>
        <taxon>Chlamydomonadales</taxon>
        <taxon>Haematococcaceae</taxon>
        <taxon>Haematococcus</taxon>
    </lineage>
</organism>
<proteinExistence type="predicted"/>
<name>A0A6A0A8G0_HAELA</name>
<keyword evidence="3" id="KW-1185">Reference proteome</keyword>
<gene>
    <name evidence="2" type="ORF">HaLaN_27439</name>
</gene>
<comment type="caution">
    <text evidence="2">The sequence shown here is derived from an EMBL/GenBank/DDBJ whole genome shotgun (WGS) entry which is preliminary data.</text>
</comment>
<evidence type="ECO:0000313" key="2">
    <source>
        <dbReference type="EMBL" id="GFH28876.1"/>
    </source>
</evidence>
<sequence length="58" mass="6220">MKTSGDSQMYPVERRPEFESEAPEEACEEESDPGPSKAAAGKRKAAPAEPAAKKGKKK</sequence>
<feature type="compositionally biased region" description="Acidic residues" evidence="1">
    <location>
        <begin position="19"/>
        <end position="32"/>
    </location>
</feature>
<feature type="region of interest" description="Disordered" evidence="1">
    <location>
        <begin position="1"/>
        <end position="58"/>
    </location>
</feature>
<evidence type="ECO:0000256" key="1">
    <source>
        <dbReference type="SAM" id="MobiDB-lite"/>
    </source>
</evidence>
<dbReference type="AlphaFoldDB" id="A0A6A0A8G0"/>
<protein>
    <submittedName>
        <fullName evidence="2">Uncharacterized protein</fullName>
    </submittedName>
</protein>
<reference evidence="2 3" key="1">
    <citation type="submission" date="2020-02" db="EMBL/GenBank/DDBJ databases">
        <title>Draft genome sequence of Haematococcus lacustris strain NIES-144.</title>
        <authorList>
            <person name="Morimoto D."/>
            <person name="Nakagawa S."/>
            <person name="Yoshida T."/>
            <person name="Sawayama S."/>
        </authorList>
    </citation>
    <scope>NUCLEOTIDE SEQUENCE [LARGE SCALE GENOMIC DNA]</scope>
    <source>
        <strain evidence="2 3">NIES-144</strain>
    </source>
</reference>